<evidence type="ECO:0000313" key="1">
    <source>
        <dbReference type="EMBL" id="EMB18474.1"/>
    </source>
</evidence>
<gene>
    <name evidence="1" type="ORF">RE6C_00788</name>
</gene>
<accession>M2B8J8</accession>
<keyword evidence="2" id="KW-1185">Reference proteome</keyword>
<name>M2B8J8_9BACT</name>
<dbReference type="AlphaFoldDB" id="M2B8J8"/>
<dbReference type="EMBL" id="ANMO01000041">
    <property type="protein sequence ID" value="EMB18474.1"/>
    <property type="molecule type" value="Genomic_DNA"/>
</dbReference>
<reference evidence="1" key="2">
    <citation type="journal article" date="2013" name="Mar. Genomics">
        <title>Expression of sulfatases in Rhodopirellula baltica and the diversity of sulfatases in the genus Rhodopirellula.</title>
        <authorList>
            <person name="Wegner C.E."/>
            <person name="Richter-Heitmann T."/>
            <person name="Klindworth A."/>
            <person name="Klockow C."/>
            <person name="Richter M."/>
            <person name="Achstetter T."/>
            <person name="Glockner F.O."/>
            <person name="Harder J."/>
        </authorList>
    </citation>
    <scope>NUCLEOTIDE SEQUENCE [LARGE SCALE GENOMIC DNA]</scope>
    <source>
        <strain evidence="1">6C</strain>
    </source>
</reference>
<dbReference type="PATRIC" id="fig|1263867.3.peg.842"/>
<sequence length="48" mass="5434">MESRRCGTAFREACRNSFTKRKKAKRLTESSGTPFAYSSTKVASSNWL</sequence>
<organism evidence="1 2">
    <name type="scientific">Rhodopirellula europaea 6C</name>
    <dbReference type="NCBI Taxonomy" id="1263867"/>
    <lineage>
        <taxon>Bacteria</taxon>
        <taxon>Pseudomonadati</taxon>
        <taxon>Planctomycetota</taxon>
        <taxon>Planctomycetia</taxon>
        <taxon>Pirellulales</taxon>
        <taxon>Pirellulaceae</taxon>
        <taxon>Rhodopirellula</taxon>
    </lineage>
</organism>
<protein>
    <submittedName>
        <fullName evidence="1">Uncharacterized protein</fullName>
    </submittedName>
</protein>
<comment type="caution">
    <text evidence="1">The sequence shown here is derived from an EMBL/GenBank/DDBJ whole genome shotgun (WGS) entry which is preliminary data.</text>
</comment>
<proteinExistence type="predicted"/>
<evidence type="ECO:0000313" key="2">
    <source>
        <dbReference type="Proteomes" id="UP000011529"/>
    </source>
</evidence>
<dbReference type="Proteomes" id="UP000011529">
    <property type="component" value="Unassembled WGS sequence"/>
</dbReference>
<reference evidence="1" key="1">
    <citation type="submission" date="2012-11" db="EMBL/GenBank/DDBJ databases">
        <title>Permanent draft genomes of Rhodopirellula europaea strain SH398 and 6C.</title>
        <authorList>
            <person name="Richter M."/>
            <person name="Richter-Heitmann T."/>
            <person name="Frank C."/>
            <person name="Harder J."/>
            <person name="Glockner F.O."/>
        </authorList>
    </citation>
    <scope>NUCLEOTIDE SEQUENCE</scope>
    <source>
        <strain evidence="1">6C</strain>
    </source>
</reference>